<dbReference type="AlphaFoldDB" id="A0A9K3M213"/>
<dbReference type="OrthoDB" id="434485at2759"/>
<evidence type="ECO:0000313" key="4">
    <source>
        <dbReference type="Proteomes" id="UP000693970"/>
    </source>
</evidence>
<evidence type="ECO:0000313" key="3">
    <source>
        <dbReference type="EMBL" id="KAG7372482.1"/>
    </source>
</evidence>
<sequence length="323" mass="35724">MKITGISFRQQTTVAALVLLVSTSSKNIECDAFAPVHHPSFPRLTAPSQVVADSASATALHANLVDRFARVAKANLNNILMQFEDPEKVMTQALDDMQTDLVRVRQTYAEVTATQRRMANSKRQLESQADDWYRRAQLALKKDNEGLAREALARREALLNQASIIQGQIDAQANNLDTLYEGMQALEKKILEAASRKNEMAARAKTAKSTQKINDMLSGLTGKTSMDAFNKMEEKVLALEAAAEVSNEMAKTMMSRSLPSSSKGKDSSSTIELQFRALESSDAVDKEMEKLKAKMLPAWSKKIPVSEISTVKAKEKSLDYLSY</sequence>
<evidence type="ECO:0000256" key="1">
    <source>
        <dbReference type="ARBA" id="ARBA00043985"/>
    </source>
</evidence>
<dbReference type="Pfam" id="PF04012">
    <property type="entry name" value="PspA_IM30"/>
    <property type="match status" value="1"/>
</dbReference>
<name>A0A9K3M213_9STRA</name>
<proteinExistence type="inferred from homology"/>
<keyword evidence="4" id="KW-1185">Reference proteome</keyword>
<feature type="coiled-coil region" evidence="2">
    <location>
        <begin position="169"/>
        <end position="203"/>
    </location>
</feature>
<dbReference type="EMBL" id="JAGRRH010000003">
    <property type="protein sequence ID" value="KAG7372482.1"/>
    <property type="molecule type" value="Genomic_DNA"/>
</dbReference>
<dbReference type="PANTHER" id="PTHR31088:SF6">
    <property type="entry name" value="PHAGE SHOCK PROTEIN A"/>
    <property type="match status" value="1"/>
</dbReference>
<dbReference type="Proteomes" id="UP000693970">
    <property type="component" value="Unassembled WGS sequence"/>
</dbReference>
<evidence type="ECO:0000256" key="2">
    <source>
        <dbReference type="SAM" id="Coils"/>
    </source>
</evidence>
<keyword evidence="2" id="KW-0175">Coiled coil</keyword>
<accession>A0A9K3M213</accession>
<comment type="similarity">
    <text evidence="1">Belongs to the PspA/Vipp/IM30 family.</text>
</comment>
<comment type="caution">
    <text evidence="3">The sequence shown here is derived from an EMBL/GenBank/DDBJ whole genome shotgun (WGS) entry which is preliminary data.</text>
</comment>
<protein>
    <submittedName>
        <fullName evidence="3">Phage shock protein A PspA family protein</fullName>
    </submittedName>
</protein>
<gene>
    <name evidence="3" type="ORF">IV203_018625</name>
</gene>
<reference evidence="3" key="2">
    <citation type="submission" date="2021-04" db="EMBL/GenBank/DDBJ databases">
        <authorList>
            <person name="Podell S."/>
        </authorList>
    </citation>
    <scope>NUCLEOTIDE SEQUENCE</scope>
    <source>
        <strain evidence="3">Hildebrandi</strain>
    </source>
</reference>
<dbReference type="InterPro" id="IPR007157">
    <property type="entry name" value="PspA_VIPP1"/>
</dbReference>
<dbReference type="PANTHER" id="PTHR31088">
    <property type="entry name" value="MEMBRANE-ASSOCIATED PROTEIN VIPP1, CHLOROPLASTIC"/>
    <property type="match status" value="1"/>
</dbReference>
<reference evidence="3" key="1">
    <citation type="journal article" date="2021" name="Sci. Rep.">
        <title>Diploid genomic architecture of Nitzschia inconspicua, an elite biomass production diatom.</title>
        <authorList>
            <person name="Oliver A."/>
            <person name="Podell S."/>
            <person name="Pinowska A."/>
            <person name="Traller J.C."/>
            <person name="Smith S.R."/>
            <person name="McClure R."/>
            <person name="Beliaev A."/>
            <person name="Bohutskyi P."/>
            <person name="Hill E.A."/>
            <person name="Rabines A."/>
            <person name="Zheng H."/>
            <person name="Allen L.Z."/>
            <person name="Kuo A."/>
            <person name="Grigoriev I.V."/>
            <person name="Allen A.E."/>
            <person name="Hazlebeck D."/>
            <person name="Allen E.E."/>
        </authorList>
    </citation>
    <scope>NUCLEOTIDE SEQUENCE</scope>
    <source>
        <strain evidence="3">Hildebrandi</strain>
    </source>
</reference>
<organism evidence="3 4">
    <name type="scientific">Nitzschia inconspicua</name>
    <dbReference type="NCBI Taxonomy" id="303405"/>
    <lineage>
        <taxon>Eukaryota</taxon>
        <taxon>Sar</taxon>
        <taxon>Stramenopiles</taxon>
        <taxon>Ochrophyta</taxon>
        <taxon>Bacillariophyta</taxon>
        <taxon>Bacillariophyceae</taxon>
        <taxon>Bacillariophycidae</taxon>
        <taxon>Bacillariales</taxon>
        <taxon>Bacillariaceae</taxon>
        <taxon>Nitzschia</taxon>
    </lineage>
</organism>